<sequence length="351" mass="38036">MSVRDFGVAEGQPVREITIRAPRGKAQAKVLTWGAVLRDMQVPLPSGELQRVVLGFDSLDNYIAHSPHMGAIAGRVANRIGHGRFSIDGTVYEVDRNQGGRHMLHGGAKGFGKRPWQLAHHDDSSVTLTLLSPDGDHGFPGNVTVTCVYRLLEPATLRIELSATSDRPTPVNLAHHSYFNLDGSPSVLDHRMRVEADFITGTDADLIATGEIGSVEGTPYDFRGNRSIRFPDAETGAPVHYDINFVLRRNRLEPSGIPGLPLAHAALVASLRNNLALDVWTTAPGLQVYDGRKIDLSGIPGLDGAAYGSNAGLALEPQHFPNSINVPHFPSTLLTPGDVYRQVSEFRFHVG</sequence>
<dbReference type="CDD" id="cd09019">
    <property type="entry name" value="galactose_mutarotase_like"/>
    <property type="match status" value="1"/>
</dbReference>
<dbReference type="Proteomes" id="UP000577362">
    <property type="component" value="Unassembled WGS sequence"/>
</dbReference>
<feature type="active site" description="Proton donor" evidence="6">
    <location>
        <position position="176"/>
    </location>
</feature>
<dbReference type="NCBIfam" id="NF008277">
    <property type="entry name" value="PRK11055.1"/>
    <property type="match status" value="1"/>
</dbReference>
<name>A0A840BSA7_9HYPH</name>
<feature type="binding site" evidence="8">
    <location>
        <begin position="78"/>
        <end position="79"/>
    </location>
    <ligand>
        <name>beta-D-galactose</name>
        <dbReference type="ChEBI" id="CHEBI:27667"/>
    </ligand>
</feature>
<organism evidence="9 10">
    <name type="scientific">Chelatococcus caeni</name>
    <dbReference type="NCBI Taxonomy" id="1348468"/>
    <lineage>
        <taxon>Bacteria</taxon>
        <taxon>Pseudomonadati</taxon>
        <taxon>Pseudomonadota</taxon>
        <taxon>Alphaproteobacteria</taxon>
        <taxon>Hyphomicrobiales</taxon>
        <taxon>Chelatococcaceae</taxon>
        <taxon>Chelatococcus</taxon>
    </lineage>
</organism>
<evidence type="ECO:0000256" key="1">
    <source>
        <dbReference type="ARBA" id="ARBA00005028"/>
    </source>
</evidence>
<protein>
    <recommendedName>
        <fullName evidence="5">Aldose 1-epimerase</fullName>
        <ecNumber evidence="5">5.1.3.3</ecNumber>
    </recommendedName>
</protein>
<comment type="similarity">
    <text evidence="2 5">Belongs to the aldose epimerase family.</text>
</comment>
<evidence type="ECO:0000256" key="3">
    <source>
        <dbReference type="ARBA" id="ARBA00023235"/>
    </source>
</evidence>
<feature type="binding site" evidence="8">
    <location>
        <begin position="176"/>
        <end position="178"/>
    </location>
    <ligand>
        <name>beta-D-galactose</name>
        <dbReference type="ChEBI" id="CHEBI:27667"/>
    </ligand>
</feature>
<dbReference type="GO" id="GO:0006006">
    <property type="term" value="P:glucose metabolic process"/>
    <property type="evidence" value="ECO:0007669"/>
    <property type="project" value="TreeGrafter"/>
</dbReference>
<dbReference type="Pfam" id="PF01263">
    <property type="entry name" value="Aldose_epim"/>
    <property type="match status" value="1"/>
</dbReference>
<evidence type="ECO:0000256" key="7">
    <source>
        <dbReference type="PIRSR" id="PIRSR005096-2"/>
    </source>
</evidence>
<dbReference type="UniPathway" id="UPA00242"/>
<dbReference type="InterPro" id="IPR008183">
    <property type="entry name" value="Aldose_1/G6P_1-epimerase"/>
</dbReference>
<dbReference type="PANTHER" id="PTHR10091:SF0">
    <property type="entry name" value="GALACTOSE MUTAROTASE"/>
    <property type="match status" value="1"/>
</dbReference>
<keyword evidence="3 5" id="KW-0413">Isomerase</keyword>
<dbReference type="EC" id="5.1.3.3" evidence="5"/>
<dbReference type="InterPro" id="IPR014718">
    <property type="entry name" value="GH-type_carb-bd"/>
</dbReference>
<evidence type="ECO:0000256" key="2">
    <source>
        <dbReference type="ARBA" id="ARBA00006206"/>
    </source>
</evidence>
<dbReference type="PANTHER" id="PTHR10091">
    <property type="entry name" value="ALDOSE-1-EPIMERASE"/>
    <property type="match status" value="1"/>
</dbReference>
<gene>
    <name evidence="9" type="ORF">GGR16_000479</name>
</gene>
<reference evidence="9 10" key="1">
    <citation type="submission" date="2020-08" db="EMBL/GenBank/DDBJ databases">
        <title>Genomic Encyclopedia of Type Strains, Phase IV (KMG-IV): sequencing the most valuable type-strain genomes for metagenomic binning, comparative biology and taxonomic classification.</title>
        <authorList>
            <person name="Goeker M."/>
        </authorList>
    </citation>
    <scope>NUCLEOTIDE SEQUENCE [LARGE SCALE GENOMIC DNA]</scope>
    <source>
        <strain evidence="9 10">DSM 103737</strain>
    </source>
</reference>
<evidence type="ECO:0000313" key="9">
    <source>
        <dbReference type="EMBL" id="MBB4015473.1"/>
    </source>
</evidence>
<dbReference type="InterPro" id="IPR015443">
    <property type="entry name" value="Aldose_1-epimerase"/>
</dbReference>
<dbReference type="SUPFAM" id="SSF74650">
    <property type="entry name" value="Galactose mutarotase-like"/>
    <property type="match status" value="1"/>
</dbReference>
<comment type="pathway">
    <text evidence="1 5">Carbohydrate metabolism; hexose metabolism.</text>
</comment>
<comment type="catalytic activity">
    <reaction evidence="5">
        <text>alpha-D-glucose = beta-D-glucose</text>
        <dbReference type="Rhea" id="RHEA:10264"/>
        <dbReference type="ChEBI" id="CHEBI:15903"/>
        <dbReference type="ChEBI" id="CHEBI:17925"/>
        <dbReference type="EC" id="5.1.3.3"/>
    </reaction>
</comment>
<dbReference type="GO" id="GO:0004034">
    <property type="term" value="F:aldose 1-epimerase activity"/>
    <property type="evidence" value="ECO:0007669"/>
    <property type="project" value="UniProtKB-EC"/>
</dbReference>
<feature type="active site" description="Proton acceptor" evidence="6">
    <location>
        <position position="316"/>
    </location>
</feature>
<dbReference type="GO" id="GO:0030246">
    <property type="term" value="F:carbohydrate binding"/>
    <property type="evidence" value="ECO:0007669"/>
    <property type="project" value="InterPro"/>
</dbReference>
<comment type="caution">
    <text evidence="9">The sequence shown here is derived from an EMBL/GenBank/DDBJ whole genome shotgun (WGS) entry which is preliminary data.</text>
</comment>
<dbReference type="GO" id="GO:0033499">
    <property type="term" value="P:galactose catabolic process via UDP-galactose, Leloir pathway"/>
    <property type="evidence" value="ECO:0007669"/>
    <property type="project" value="TreeGrafter"/>
</dbReference>
<dbReference type="InterPro" id="IPR047215">
    <property type="entry name" value="Galactose_mutarotase-like"/>
</dbReference>
<dbReference type="EMBL" id="JACIEN010000001">
    <property type="protein sequence ID" value="MBB4015473.1"/>
    <property type="molecule type" value="Genomic_DNA"/>
</dbReference>
<dbReference type="RefSeq" id="WP_183315608.1">
    <property type="nucleotide sequence ID" value="NZ_JACIEN010000001.1"/>
</dbReference>
<dbReference type="Gene3D" id="2.70.98.10">
    <property type="match status" value="1"/>
</dbReference>
<dbReference type="InterPro" id="IPR011013">
    <property type="entry name" value="Gal_mutarotase_sf_dom"/>
</dbReference>
<keyword evidence="10" id="KW-1185">Reference proteome</keyword>
<feature type="binding site" evidence="7">
    <location>
        <position position="242"/>
    </location>
    <ligand>
        <name>beta-D-galactose</name>
        <dbReference type="ChEBI" id="CHEBI:27667"/>
    </ligand>
</feature>
<accession>A0A840BSA7</accession>
<evidence type="ECO:0000313" key="10">
    <source>
        <dbReference type="Proteomes" id="UP000577362"/>
    </source>
</evidence>
<dbReference type="PIRSF" id="PIRSF005096">
    <property type="entry name" value="GALM"/>
    <property type="match status" value="1"/>
</dbReference>
<evidence type="ECO:0000256" key="5">
    <source>
        <dbReference type="PIRNR" id="PIRNR005096"/>
    </source>
</evidence>
<keyword evidence="4 5" id="KW-0119">Carbohydrate metabolism</keyword>
<evidence type="ECO:0000256" key="6">
    <source>
        <dbReference type="PIRSR" id="PIRSR005096-1"/>
    </source>
</evidence>
<evidence type="ECO:0000256" key="8">
    <source>
        <dbReference type="PIRSR" id="PIRSR005096-3"/>
    </source>
</evidence>
<evidence type="ECO:0000256" key="4">
    <source>
        <dbReference type="ARBA" id="ARBA00023277"/>
    </source>
</evidence>
<dbReference type="AlphaFoldDB" id="A0A840BSA7"/>
<proteinExistence type="inferred from homology"/>